<evidence type="ECO:0000313" key="2">
    <source>
        <dbReference type="Proteomes" id="UP001265700"/>
    </source>
</evidence>
<name>A0ABU1WNK9_9BURK</name>
<sequence>MKRLLIANRGVRALARGIAHMCAQRMFGDRQMAWHAKRAGR</sequence>
<dbReference type="Proteomes" id="UP001265700">
    <property type="component" value="Unassembled WGS sequence"/>
</dbReference>
<protein>
    <submittedName>
        <fullName evidence="1">Uncharacterized protein</fullName>
    </submittedName>
</protein>
<organism evidence="1 2">
    <name type="scientific">Hydrogenophaga palleronii</name>
    <dbReference type="NCBI Taxonomy" id="65655"/>
    <lineage>
        <taxon>Bacteria</taxon>
        <taxon>Pseudomonadati</taxon>
        <taxon>Pseudomonadota</taxon>
        <taxon>Betaproteobacteria</taxon>
        <taxon>Burkholderiales</taxon>
        <taxon>Comamonadaceae</taxon>
        <taxon>Hydrogenophaga</taxon>
    </lineage>
</organism>
<accession>A0ABU1WNK9</accession>
<keyword evidence="2" id="KW-1185">Reference proteome</keyword>
<proteinExistence type="predicted"/>
<reference evidence="1 2" key="1">
    <citation type="submission" date="2023-07" db="EMBL/GenBank/DDBJ databases">
        <title>Sorghum-associated microbial communities from plants grown in Nebraska, USA.</title>
        <authorList>
            <person name="Schachtman D."/>
        </authorList>
    </citation>
    <scope>NUCLEOTIDE SEQUENCE [LARGE SCALE GENOMIC DNA]</scope>
    <source>
        <strain evidence="1 2">4249</strain>
    </source>
</reference>
<dbReference type="RefSeq" id="WP_310317064.1">
    <property type="nucleotide sequence ID" value="NZ_JAVDWU010000005.1"/>
</dbReference>
<comment type="caution">
    <text evidence="1">The sequence shown here is derived from an EMBL/GenBank/DDBJ whole genome shotgun (WGS) entry which is preliminary data.</text>
</comment>
<evidence type="ECO:0000313" key="1">
    <source>
        <dbReference type="EMBL" id="MDR7150843.1"/>
    </source>
</evidence>
<gene>
    <name evidence="1" type="ORF">J2W49_002806</name>
</gene>
<dbReference type="EMBL" id="JAVDWU010000005">
    <property type="protein sequence ID" value="MDR7150843.1"/>
    <property type="molecule type" value="Genomic_DNA"/>
</dbReference>